<gene>
    <name evidence="1" type="ORF">JI741_23855</name>
</gene>
<accession>A0ABS1KXT9</accession>
<sequence>MDKLSKDWLTQGMIDFEYKKYVLMGYLQTVKNSFGKVELYPFLADLVFHYRNLMALKENKTLFREAFPKELSLEELKNLELRYREMVEDDAIMQELESIINFALPEIKGSLQEGSVIYEYVESQCEISPVGVTPLYAKEGYLFVTQPPEKETHIYRYQMSIFGDSQEQLRSLNTQFIDRVEKNTANTYERLKLDLIRKFKDMPNPAAYLILARTKFPFSETLMPVAKRLFVKHISQAA</sequence>
<protein>
    <submittedName>
        <fullName evidence="1">Uncharacterized protein</fullName>
    </submittedName>
</protein>
<keyword evidence="2" id="KW-1185">Reference proteome</keyword>
<name>A0ABS1KXT9_9BACT</name>
<evidence type="ECO:0000313" key="2">
    <source>
        <dbReference type="Proteomes" id="UP000613030"/>
    </source>
</evidence>
<reference evidence="1 2" key="1">
    <citation type="submission" date="2021-01" db="EMBL/GenBank/DDBJ databases">
        <title>Chryseolinea sp. Jin1 Genome sequencing and assembly.</title>
        <authorList>
            <person name="Kim I."/>
        </authorList>
    </citation>
    <scope>NUCLEOTIDE SEQUENCE [LARGE SCALE GENOMIC DNA]</scope>
    <source>
        <strain evidence="1 2">Jin1</strain>
    </source>
</reference>
<proteinExistence type="predicted"/>
<organism evidence="1 2">
    <name type="scientific">Chryseolinea lacunae</name>
    <dbReference type="NCBI Taxonomy" id="2801331"/>
    <lineage>
        <taxon>Bacteria</taxon>
        <taxon>Pseudomonadati</taxon>
        <taxon>Bacteroidota</taxon>
        <taxon>Cytophagia</taxon>
        <taxon>Cytophagales</taxon>
        <taxon>Fulvivirgaceae</taxon>
        <taxon>Chryseolinea</taxon>
    </lineage>
</organism>
<evidence type="ECO:0000313" key="1">
    <source>
        <dbReference type="EMBL" id="MBL0744288.1"/>
    </source>
</evidence>
<dbReference type="Proteomes" id="UP000613030">
    <property type="component" value="Unassembled WGS sequence"/>
</dbReference>
<dbReference type="EMBL" id="JAERRB010000010">
    <property type="protein sequence ID" value="MBL0744288.1"/>
    <property type="molecule type" value="Genomic_DNA"/>
</dbReference>
<comment type="caution">
    <text evidence="1">The sequence shown here is derived from an EMBL/GenBank/DDBJ whole genome shotgun (WGS) entry which is preliminary data.</text>
</comment>
<dbReference type="RefSeq" id="WP_202013945.1">
    <property type="nucleotide sequence ID" value="NZ_JAERRB010000010.1"/>
</dbReference>